<dbReference type="RefSeq" id="WP_119792998.1">
    <property type="nucleotide sequence ID" value="NZ_QYZD01000006.1"/>
</dbReference>
<comment type="caution">
    <text evidence="3">The sequence shown here is derived from an EMBL/GenBank/DDBJ whole genome shotgun (WGS) entry which is preliminary data.</text>
</comment>
<name>A0A3A3GJV2_PANTH</name>
<reference evidence="3 4" key="1">
    <citation type="submission" date="2018-09" db="EMBL/GenBank/DDBJ databases">
        <title>Paenibacillus SK2017-BO5.</title>
        <authorList>
            <person name="Piskunova J.V."/>
            <person name="Dubiley S.A."/>
            <person name="Severinov K.V."/>
        </authorList>
    </citation>
    <scope>NUCLEOTIDE SEQUENCE [LARGE SCALE GENOMIC DNA]</scope>
    <source>
        <strain evidence="3 4">BO5</strain>
    </source>
</reference>
<dbReference type="PROSITE" id="PS50263">
    <property type="entry name" value="CN_HYDROLASE"/>
    <property type="match status" value="1"/>
</dbReference>
<dbReference type="InterPro" id="IPR003010">
    <property type="entry name" value="C-N_Hydrolase"/>
</dbReference>
<protein>
    <submittedName>
        <fullName evidence="3">Carbon-nitrogen family hydrolase</fullName>
    </submittedName>
</protein>
<dbReference type="Gene3D" id="3.60.110.10">
    <property type="entry name" value="Carbon-nitrogen hydrolase"/>
    <property type="match status" value="1"/>
</dbReference>
<evidence type="ECO:0000313" key="3">
    <source>
        <dbReference type="EMBL" id="RJG24551.1"/>
    </source>
</evidence>
<keyword evidence="3" id="KW-0378">Hydrolase</keyword>
<dbReference type="GO" id="GO:0016787">
    <property type="term" value="F:hydrolase activity"/>
    <property type="evidence" value="ECO:0007669"/>
    <property type="project" value="UniProtKB-KW"/>
</dbReference>
<dbReference type="Pfam" id="PF00795">
    <property type="entry name" value="CN_hydrolase"/>
    <property type="match status" value="1"/>
</dbReference>
<proteinExistence type="inferred from homology"/>
<dbReference type="PANTHER" id="PTHR23088:SF27">
    <property type="entry name" value="DEAMINATED GLUTATHIONE AMIDASE"/>
    <property type="match status" value="1"/>
</dbReference>
<accession>A0A3A3GJV2</accession>
<dbReference type="Proteomes" id="UP000266177">
    <property type="component" value="Unassembled WGS sequence"/>
</dbReference>
<dbReference type="CDD" id="cd07583">
    <property type="entry name" value="nitrilase_5"/>
    <property type="match status" value="1"/>
</dbReference>
<evidence type="ECO:0000313" key="4">
    <source>
        <dbReference type="Proteomes" id="UP000266177"/>
    </source>
</evidence>
<dbReference type="PROSITE" id="PS01227">
    <property type="entry name" value="UPF0012"/>
    <property type="match status" value="1"/>
</dbReference>
<sequence length="284" mass="31638">MKPEAWRICLIQMDVSIGEPDRNADHVQRRIEQVMDSPEGRPDVIVLPEMWNTGYALEKLDQLADPGGKAARELLSELSARYGVNIVGGSVSVREGSRFYNRLYVTDRQGRIAAQYDKIHLFRLMDEHSYLTAGDMLGRFELDGVACGAIICYDLRFPELARTLALDGAEVLFVPAQWPHPRLYHWRTLLTARAIENQMFVAACNRVGTSIGADGTASAFFGHSVVLDPWGEPIAGAEEEETDIYADIPLSSVEEVRSRIPVFADRREALYRGSGQIIAAKGLE</sequence>
<gene>
    <name evidence="3" type="ORF">DQX05_09515</name>
</gene>
<evidence type="ECO:0000259" key="2">
    <source>
        <dbReference type="PROSITE" id="PS50263"/>
    </source>
</evidence>
<feature type="domain" description="CN hydrolase" evidence="2">
    <location>
        <begin position="6"/>
        <end position="250"/>
    </location>
</feature>
<dbReference type="OrthoDB" id="9811121at2"/>
<dbReference type="InterPro" id="IPR036526">
    <property type="entry name" value="C-N_Hydrolase_sf"/>
</dbReference>
<evidence type="ECO:0000256" key="1">
    <source>
        <dbReference type="ARBA" id="ARBA00010613"/>
    </source>
</evidence>
<organism evidence="3 4">
    <name type="scientific">Paenibacillus thiaminolyticus</name>
    <name type="common">Bacillus thiaminolyticus</name>
    <dbReference type="NCBI Taxonomy" id="49283"/>
    <lineage>
        <taxon>Bacteria</taxon>
        <taxon>Bacillati</taxon>
        <taxon>Bacillota</taxon>
        <taxon>Bacilli</taxon>
        <taxon>Bacillales</taxon>
        <taxon>Paenibacillaceae</taxon>
        <taxon>Paenibacillus</taxon>
    </lineage>
</organism>
<comment type="similarity">
    <text evidence="1">Belongs to the carbon-nitrogen hydrolase superfamily. NIT1/NIT2 family.</text>
</comment>
<dbReference type="InterPro" id="IPR001110">
    <property type="entry name" value="UPF0012_CS"/>
</dbReference>
<dbReference type="EMBL" id="QYZD01000006">
    <property type="protein sequence ID" value="RJG24551.1"/>
    <property type="molecule type" value="Genomic_DNA"/>
</dbReference>
<dbReference type="PANTHER" id="PTHR23088">
    <property type="entry name" value="NITRILASE-RELATED"/>
    <property type="match status" value="1"/>
</dbReference>
<dbReference type="AlphaFoldDB" id="A0A3A3GJV2"/>
<dbReference type="SUPFAM" id="SSF56317">
    <property type="entry name" value="Carbon-nitrogen hydrolase"/>
    <property type="match status" value="1"/>
</dbReference>